<evidence type="ECO:0000256" key="2">
    <source>
        <dbReference type="ARBA" id="ARBA00022664"/>
    </source>
</evidence>
<keyword evidence="4" id="KW-0539">Nucleus</keyword>
<dbReference type="Pfam" id="PF13297">
    <property type="entry name" value="SDE2_2C"/>
    <property type="match status" value="1"/>
</dbReference>
<dbReference type="PANTHER" id="PTHR12786">
    <property type="entry name" value="SPLICING FACTOR SF3A-RELATED"/>
    <property type="match status" value="1"/>
</dbReference>
<organism evidence="7">
    <name type="scientific">Arundo donax</name>
    <name type="common">Giant reed</name>
    <name type="synonym">Donax arundinaceus</name>
    <dbReference type="NCBI Taxonomy" id="35708"/>
    <lineage>
        <taxon>Eukaryota</taxon>
        <taxon>Viridiplantae</taxon>
        <taxon>Streptophyta</taxon>
        <taxon>Embryophyta</taxon>
        <taxon>Tracheophyta</taxon>
        <taxon>Spermatophyta</taxon>
        <taxon>Magnoliopsida</taxon>
        <taxon>Liliopsida</taxon>
        <taxon>Poales</taxon>
        <taxon>Poaceae</taxon>
        <taxon>PACMAD clade</taxon>
        <taxon>Arundinoideae</taxon>
        <taxon>Arundineae</taxon>
        <taxon>Arundo</taxon>
    </lineage>
</organism>
<dbReference type="GO" id="GO:0006397">
    <property type="term" value="P:mRNA processing"/>
    <property type="evidence" value="ECO:0007669"/>
    <property type="project" value="UniProtKB-KW"/>
</dbReference>
<comment type="subcellular location">
    <subcellularLocation>
        <location evidence="1">Nucleus</location>
    </subcellularLocation>
</comment>
<evidence type="ECO:0000313" key="7">
    <source>
        <dbReference type="EMBL" id="JAE33741.1"/>
    </source>
</evidence>
<feature type="region of interest" description="Disordered" evidence="5">
    <location>
        <begin position="1"/>
        <end position="89"/>
    </location>
</feature>
<dbReference type="AlphaFoldDB" id="A0A0A9HFU9"/>
<protein>
    <recommendedName>
        <fullName evidence="6">SDE2/SF3A3 SAP domain-containing protein</fullName>
    </recommendedName>
</protein>
<dbReference type="PANTHER" id="PTHR12786:SF1">
    <property type="entry name" value="SPLICING REGULATOR SDE2"/>
    <property type="match status" value="1"/>
</dbReference>
<feature type="domain" description="SDE2/SF3A3 SAP" evidence="6">
    <location>
        <begin position="74"/>
        <end position="147"/>
    </location>
</feature>
<dbReference type="InterPro" id="IPR051421">
    <property type="entry name" value="RNA_Proc_DNA_Dmg_Regulator"/>
</dbReference>
<dbReference type="GO" id="GO:0005634">
    <property type="term" value="C:nucleus"/>
    <property type="evidence" value="ECO:0007669"/>
    <property type="project" value="UniProtKB-SubCell"/>
</dbReference>
<evidence type="ECO:0000256" key="4">
    <source>
        <dbReference type="ARBA" id="ARBA00023242"/>
    </source>
</evidence>
<reference evidence="7" key="2">
    <citation type="journal article" date="2015" name="Data Brief">
        <title>Shoot transcriptome of the giant reed, Arundo donax.</title>
        <authorList>
            <person name="Barrero R.A."/>
            <person name="Guerrero F.D."/>
            <person name="Moolhuijzen P."/>
            <person name="Goolsby J.A."/>
            <person name="Tidwell J."/>
            <person name="Bellgard S.E."/>
            <person name="Bellgard M.I."/>
        </authorList>
    </citation>
    <scope>NUCLEOTIDE SEQUENCE</scope>
    <source>
        <tissue evidence="7">Shoot tissue taken approximately 20 cm above the soil surface</tissue>
    </source>
</reference>
<name>A0A0A9HFU9_ARUDO</name>
<keyword evidence="2" id="KW-0507">mRNA processing</keyword>
<evidence type="ECO:0000256" key="5">
    <source>
        <dbReference type="SAM" id="MobiDB-lite"/>
    </source>
</evidence>
<evidence type="ECO:0000256" key="1">
    <source>
        <dbReference type="ARBA" id="ARBA00004123"/>
    </source>
</evidence>
<feature type="compositionally biased region" description="Polar residues" evidence="5">
    <location>
        <begin position="55"/>
        <end position="67"/>
    </location>
</feature>
<accession>A0A0A9HFU9</accession>
<dbReference type="EMBL" id="GBRH01164155">
    <property type="protein sequence ID" value="JAE33741.1"/>
    <property type="molecule type" value="Transcribed_RNA"/>
</dbReference>
<proteinExistence type="predicted"/>
<feature type="compositionally biased region" description="Basic and acidic residues" evidence="5">
    <location>
        <begin position="38"/>
        <end position="50"/>
    </location>
</feature>
<keyword evidence="3" id="KW-0508">mRNA splicing</keyword>
<dbReference type="InterPro" id="IPR025086">
    <property type="entry name" value="SDE2/SF3A3_SAP"/>
</dbReference>
<dbReference type="GO" id="GO:0008380">
    <property type="term" value="P:RNA splicing"/>
    <property type="evidence" value="ECO:0007669"/>
    <property type="project" value="UniProtKB-KW"/>
</dbReference>
<feature type="compositionally biased region" description="Gly residues" evidence="5">
    <location>
        <begin position="1"/>
        <end position="10"/>
    </location>
</feature>
<sequence length="152" mass="15980">MRSGAGGGGDFESDGSVEPEVGMVEEPTSVNDAVASEEAPKSEEVLKSEEAQADVDNTASVTLNQNDLKVPQVEESVTGNKSSHSEPIDLTKYSSAAELEVLGLEKLKMALQARGLKCGGTLQERAGRLFLLKTTPLDKIPKKLLAKPAGGK</sequence>
<evidence type="ECO:0000259" key="6">
    <source>
        <dbReference type="Pfam" id="PF13297"/>
    </source>
</evidence>
<evidence type="ECO:0000256" key="3">
    <source>
        <dbReference type="ARBA" id="ARBA00023187"/>
    </source>
</evidence>
<reference evidence="7" key="1">
    <citation type="submission" date="2014-09" db="EMBL/GenBank/DDBJ databases">
        <authorList>
            <person name="Magalhaes I.L.F."/>
            <person name="Oliveira U."/>
            <person name="Santos F.R."/>
            <person name="Vidigal T.H.D.A."/>
            <person name="Brescovit A.D."/>
            <person name="Santos A.J."/>
        </authorList>
    </citation>
    <scope>NUCLEOTIDE SEQUENCE</scope>
    <source>
        <tissue evidence="7">Shoot tissue taken approximately 20 cm above the soil surface</tissue>
    </source>
</reference>